<dbReference type="Gene3D" id="2.60.40.10">
    <property type="entry name" value="Immunoglobulins"/>
    <property type="match status" value="4"/>
</dbReference>
<name>A0A918LTP0_9ACTN</name>
<dbReference type="SMART" id="SM00060">
    <property type="entry name" value="FN3"/>
    <property type="match status" value="3"/>
</dbReference>
<dbReference type="Pfam" id="PF07691">
    <property type="entry name" value="PA14"/>
    <property type="match status" value="1"/>
</dbReference>
<dbReference type="RefSeq" id="WP_189711210.1">
    <property type="nucleotide sequence ID" value="NZ_BMSA01000006.1"/>
</dbReference>
<keyword evidence="2" id="KW-0624">Polysaccharide degradation</keyword>
<reference evidence="7" key="1">
    <citation type="journal article" date="2014" name="Int. J. Syst. Evol. Microbiol.">
        <title>Complete genome sequence of Corynebacterium casei LMG S-19264T (=DSM 44701T), isolated from a smear-ripened cheese.</title>
        <authorList>
            <consortium name="US DOE Joint Genome Institute (JGI-PGF)"/>
            <person name="Walter F."/>
            <person name="Albersmeier A."/>
            <person name="Kalinowski J."/>
            <person name="Ruckert C."/>
        </authorList>
    </citation>
    <scope>NUCLEOTIDE SEQUENCE</scope>
    <source>
        <strain evidence="7">JCM 4125</strain>
    </source>
</reference>
<evidence type="ECO:0000256" key="3">
    <source>
        <dbReference type="SAM" id="MobiDB-lite"/>
    </source>
</evidence>
<comment type="caution">
    <text evidence="7">The sequence shown here is derived from an EMBL/GenBank/DDBJ whole genome shotgun (WGS) entry which is preliminary data.</text>
</comment>
<dbReference type="SMART" id="SM00758">
    <property type="entry name" value="PA14"/>
    <property type="match status" value="1"/>
</dbReference>
<feature type="signal peptide" evidence="4">
    <location>
        <begin position="1"/>
        <end position="28"/>
    </location>
</feature>
<dbReference type="GO" id="GO:0000272">
    <property type="term" value="P:polysaccharide catabolic process"/>
    <property type="evidence" value="ECO:0007669"/>
    <property type="project" value="UniProtKB-KW"/>
</dbReference>
<evidence type="ECO:0000256" key="2">
    <source>
        <dbReference type="ARBA" id="ARBA00023326"/>
    </source>
</evidence>
<dbReference type="AlphaFoldDB" id="A0A918LTP0"/>
<evidence type="ECO:0000259" key="5">
    <source>
        <dbReference type="PROSITE" id="PS50853"/>
    </source>
</evidence>
<dbReference type="Proteomes" id="UP000646776">
    <property type="component" value="Unassembled WGS sequence"/>
</dbReference>
<evidence type="ECO:0000256" key="4">
    <source>
        <dbReference type="SAM" id="SignalP"/>
    </source>
</evidence>
<evidence type="ECO:0000259" key="6">
    <source>
        <dbReference type="PROSITE" id="PS51820"/>
    </source>
</evidence>
<dbReference type="SUPFAM" id="SSF49265">
    <property type="entry name" value="Fibronectin type III"/>
    <property type="match status" value="2"/>
</dbReference>
<dbReference type="PROSITE" id="PS50853">
    <property type="entry name" value="FN3"/>
    <property type="match status" value="2"/>
</dbReference>
<evidence type="ECO:0000313" key="8">
    <source>
        <dbReference type="Proteomes" id="UP000646776"/>
    </source>
</evidence>
<dbReference type="Gene3D" id="2.60.120.260">
    <property type="entry name" value="Galactose-binding domain-like"/>
    <property type="match status" value="1"/>
</dbReference>
<keyword evidence="2" id="KW-0119">Carbohydrate metabolism</keyword>
<feature type="chain" id="PRO_5037219119" description="Cellulose 1,4-beta-cellobiosidase" evidence="4">
    <location>
        <begin position="29"/>
        <end position="566"/>
    </location>
</feature>
<proteinExistence type="predicted"/>
<protein>
    <recommendedName>
        <fullName evidence="9">Cellulose 1,4-beta-cellobiosidase</fullName>
    </recommendedName>
</protein>
<accession>A0A918LTP0</accession>
<keyword evidence="8" id="KW-1185">Reference proteome</keyword>
<organism evidence="7 8">
    <name type="scientific">Streptomyces phaeofaciens</name>
    <dbReference type="NCBI Taxonomy" id="68254"/>
    <lineage>
        <taxon>Bacteria</taxon>
        <taxon>Bacillati</taxon>
        <taxon>Actinomycetota</taxon>
        <taxon>Actinomycetes</taxon>
        <taxon>Kitasatosporales</taxon>
        <taxon>Streptomycetaceae</taxon>
        <taxon>Streptomyces</taxon>
    </lineage>
</organism>
<feature type="domain" description="PA14" evidence="6">
    <location>
        <begin position="32"/>
        <end position="171"/>
    </location>
</feature>
<evidence type="ECO:0000256" key="1">
    <source>
        <dbReference type="ARBA" id="ARBA00023295"/>
    </source>
</evidence>
<dbReference type="InterPro" id="IPR013783">
    <property type="entry name" value="Ig-like_fold"/>
</dbReference>
<evidence type="ECO:0008006" key="9">
    <source>
        <dbReference type="Google" id="ProtNLM"/>
    </source>
</evidence>
<sequence length="566" mass="60194">MKPARLATAVVLATTGGLLTAAAAPASAATTCTSPVYKRQFYANTTFSGTPKKTDCDSTVSESWGAKAPASGLPTNDFGVRWSVTRDFGSGGPFSFAVAAQDGIRVYLDGVRKVDVWKNVSSTVSKTVNVTVPKGKHTLRVDYVNWTGNAGITFTYTPRTTAGVDTVPPLAPTGGSVAYDRATGRAGLSWARNKEMDLAGYRVYRRPAESTAWTRVVTTGATTYTDTPPATGQSYVYEIRAHDKAGNESAGGTDLGPLTTADRTPPAVPSGVALTDGQPGVSVSWKQVPGAAHYLVHRRWDTDGGDEPVVQVASVTDGTSWLDTTAQERLAYSYWVTAVDAPGNRSARSATVSVERGDHAPSAPLSLTASPEDGEGIALTWRAATTPVTRDLAHFRIYRDGRFVEEVPAKQTSFTDTAKVRHGATYTYTVTAVDTQAQESAASSPATATAPATGLAPAAVTGLRGYMDGTDIVLVWESNTEPDVRGYDVYRAVLVDGVWRYELWDDVQQPYSDDEPVSYVHEIYEPQGETVRWAVSAVDDAGNSRSPGSEDVSYVTVTEPGSPENS</sequence>
<keyword evidence="1" id="KW-0326">Glycosidase</keyword>
<dbReference type="InterPro" id="IPR037524">
    <property type="entry name" value="PA14/GLEYA"/>
</dbReference>
<dbReference type="EMBL" id="BMSA01000006">
    <property type="protein sequence ID" value="GGT48261.1"/>
    <property type="molecule type" value="Genomic_DNA"/>
</dbReference>
<dbReference type="InterPro" id="IPR003961">
    <property type="entry name" value="FN3_dom"/>
</dbReference>
<dbReference type="InterPro" id="IPR011658">
    <property type="entry name" value="PA14_dom"/>
</dbReference>
<feature type="domain" description="Fibronectin type-III" evidence="5">
    <location>
        <begin position="265"/>
        <end position="363"/>
    </location>
</feature>
<dbReference type="InterPro" id="IPR036116">
    <property type="entry name" value="FN3_sf"/>
</dbReference>
<feature type="region of interest" description="Disordered" evidence="3">
    <location>
        <begin position="540"/>
        <end position="566"/>
    </location>
</feature>
<dbReference type="PROSITE" id="PS51820">
    <property type="entry name" value="PA14"/>
    <property type="match status" value="1"/>
</dbReference>
<keyword evidence="4" id="KW-0732">Signal</keyword>
<dbReference type="GO" id="GO:0016798">
    <property type="term" value="F:hydrolase activity, acting on glycosyl bonds"/>
    <property type="evidence" value="ECO:0007669"/>
    <property type="project" value="UniProtKB-KW"/>
</dbReference>
<evidence type="ECO:0000313" key="7">
    <source>
        <dbReference type="EMBL" id="GGT48261.1"/>
    </source>
</evidence>
<dbReference type="SUPFAM" id="SSF56988">
    <property type="entry name" value="Anthrax protective antigen"/>
    <property type="match status" value="1"/>
</dbReference>
<keyword evidence="1" id="KW-0378">Hydrolase</keyword>
<reference evidence="7" key="2">
    <citation type="submission" date="2020-09" db="EMBL/GenBank/DDBJ databases">
        <authorList>
            <person name="Sun Q."/>
            <person name="Ohkuma M."/>
        </authorList>
    </citation>
    <scope>NUCLEOTIDE SEQUENCE</scope>
    <source>
        <strain evidence="7">JCM 4125</strain>
    </source>
</reference>
<feature type="domain" description="Fibronectin type-III" evidence="5">
    <location>
        <begin position="168"/>
        <end position="263"/>
    </location>
</feature>
<gene>
    <name evidence="7" type="ORF">GCM10010226_26710</name>
</gene>